<proteinExistence type="predicted"/>
<name>A0ABR1CH23_NECAM</name>
<organism evidence="1 2">
    <name type="scientific">Necator americanus</name>
    <name type="common">Human hookworm</name>
    <dbReference type="NCBI Taxonomy" id="51031"/>
    <lineage>
        <taxon>Eukaryota</taxon>
        <taxon>Metazoa</taxon>
        <taxon>Ecdysozoa</taxon>
        <taxon>Nematoda</taxon>
        <taxon>Chromadorea</taxon>
        <taxon>Rhabditida</taxon>
        <taxon>Rhabditina</taxon>
        <taxon>Rhabditomorpha</taxon>
        <taxon>Strongyloidea</taxon>
        <taxon>Ancylostomatidae</taxon>
        <taxon>Bunostominae</taxon>
        <taxon>Necator</taxon>
    </lineage>
</organism>
<reference evidence="1 2" key="1">
    <citation type="submission" date="2023-08" db="EMBL/GenBank/DDBJ databases">
        <title>A Necator americanus chromosomal reference genome.</title>
        <authorList>
            <person name="Ilik V."/>
            <person name="Petrzelkova K.J."/>
            <person name="Pardy F."/>
            <person name="Fuh T."/>
            <person name="Niatou-Singa F.S."/>
            <person name="Gouil Q."/>
            <person name="Baker L."/>
            <person name="Ritchie M.E."/>
            <person name="Jex A.R."/>
            <person name="Gazzola D."/>
            <person name="Li H."/>
            <person name="Toshio Fujiwara R."/>
            <person name="Zhan B."/>
            <person name="Aroian R.V."/>
            <person name="Pafco B."/>
            <person name="Schwarz E.M."/>
        </authorList>
    </citation>
    <scope>NUCLEOTIDE SEQUENCE [LARGE SCALE GENOMIC DNA]</scope>
    <source>
        <strain evidence="1 2">Aroian</strain>
        <tissue evidence="1">Whole animal</tissue>
    </source>
</reference>
<evidence type="ECO:0008006" key="3">
    <source>
        <dbReference type="Google" id="ProtNLM"/>
    </source>
</evidence>
<evidence type="ECO:0000313" key="2">
    <source>
        <dbReference type="Proteomes" id="UP001303046"/>
    </source>
</evidence>
<protein>
    <recommendedName>
        <fullName evidence="3">SGNH domain-containing protein</fullName>
    </recommendedName>
</protein>
<dbReference type="EMBL" id="JAVFWL010000002">
    <property type="protein sequence ID" value="KAK6736848.1"/>
    <property type="molecule type" value="Genomic_DNA"/>
</dbReference>
<sequence>MWISLFIQQHGLAGLPLYRNLAFRQIGCLTISYRHDSMSYFGRENLWNDLSVFPQMALFSNGVFYSYDPHTLLARLGDGSHMTPVGLELLRPLYAKILNKLLALLPN</sequence>
<dbReference type="Proteomes" id="UP001303046">
    <property type="component" value="Unassembled WGS sequence"/>
</dbReference>
<comment type="caution">
    <text evidence="1">The sequence shown here is derived from an EMBL/GenBank/DDBJ whole genome shotgun (WGS) entry which is preliminary data.</text>
</comment>
<evidence type="ECO:0000313" key="1">
    <source>
        <dbReference type="EMBL" id="KAK6736848.1"/>
    </source>
</evidence>
<keyword evidence="2" id="KW-1185">Reference proteome</keyword>
<accession>A0ABR1CH23</accession>
<gene>
    <name evidence="1" type="primary">Necator_chrII.g7296</name>
    <name evidence="1" type="ORF">RB195_019503</name>
</gene>